<dbReference type="AlphaFoldDB" id="A0A2I4BTJ1"/>
<dbReference type="InParanoid" id="A0A2I4BTJ1"/>
<dbReference type="RefSeq" id="XP_013871034.1">
    <property type="nucleotide sequence ID" value="XM_014015580.1"/>
</dbReference>
<dbReference type="OrthoDB" id="5947505at2759"/>
<keyword evidence="9 12" id="KW-0496">Mitochondrion</keyword>
<evidence type="ECO:0000256" key="2">
    <source>
        <dbReference type="ARBA" id="ARBA00004673"/>
    </source>
</evidence>
<protein>
    <recommendedName>
        <fullName evidence="12">Cytochrome c oxidase subunit</fullName>
    </recommendedName>
    <alternativeName>
        <fullName evidence="12">Cytochrome c oxidase polypeptide VIa</fullName>
    </alternativeName>
</protein>
<gene>
    <name evidence="14" type="primary">cox6a1</name>
</gene>
<evidence type="ECO:0000256" key="12">
    <source>
        <dbReference type="RuleBase" id="RU004397"/>
    </source>
</evidence>
<evidence type="ECO:0000256" key="1">
    <source>
        <dbReference type="ARBA" id="ARBA00004434"/>
    </source>
</evidence>
<keyword evidence="10 12" id="KW-0472">Membrane</keyword>
<dbReference type="STRING" id="52670.A0A2I4BTJ1"/>
<dbReference type="PANTHER" id="PTHR11504:SF0">
    <property type="entry name" value="CYTOCHROME C OXIDASE SUBUNIT"/>
    <property type="match status" value="1"/>
</dbReference>
<sequence length="112" mass="12802">MAAFGRLSQMLWKSSLTQTRRQFSATAGGHDADSVGTWRKLTWFVALPMVGVCMLNTYLKAKEHANDQPPEFVPYSHLRIRTKRFPWGDGNHSFFHNPHMNPLPTGYEGHDD</sequence>
<dbReference type="SUPFAM" id="SSF81411">
    <property type="entry name" value="Mitochondrial cytochrome c oxidase subunit VIa"/>
    <property type="match status" value="1"/>
</dbReference>
<dbReference type="InterPro" id="IPR001349">
    <property type="entry name" value="Cyt_c_oxidase_su6a"/>
</dbReference>
<dbReference type="Pfam" id="PF02046">
    <property type="entry name" value="COX6A"/>
    <property type="match status" value="1"/>
</dbReference>
<dbReference type="GO" id="GO:0006123">
    <property type="term" value="P:mitochondrial electron transport, cytochrome c to oxygen"/>
    <property type="evidence" value="ECO:0007669"/>
    <property type="project" value="TreeGrafter"/>
</dbReference>
<keyword evidence="6" id="KW-0809">Transit peptide</keyword>
<dbReference type="FunFam" id="4.10.95.10:FF:000001">
    <property type="entry name" value="Cytochrome c oxidase subunit 6A, mitochondrial"/>
    <property type="match status" value="1"/>
</dbReference>
<evidence type="ECO:0000256" key="11">
    <source>
        <dbReference type="RuleBase" id="RU004396"/>
    </source>
</evidence>
<evidence type="ECO:0000256" key="9">
    <source>
        <dbReference type="ARBA" id="ARBA00023128"/>
    </source>
</evidence>
<evidence type="ECO:0000256" key="6">
    <source>
        <dbReference type="ARBA" id="ARBA00022946"/>
    </source>
</evidence>
<dbReference type="InterPro" id="IPR036418">
    <property type="entry name" value="Cyt_c_oxidase_su6a_sf"/>
</dbReference>
<organism evidence="13 14">
    <name type="scientific">Austrofundulus limnaeus</name>
    <name type="common">Annual killifish</name>
    <dbReference type="NCBI Taxonomy" id="52670"/>
    <lineage>
        <taxon>Eukaryota</taxon>
        <taxon>Metazoa</taxon>
        <taxon>Chordata</taxon>
        <taxon>Craniata</taxon>
        <taxon>Vertebrata</taxon>
        <taxon>Euteleostomi</taxon>
        <taxon>Actinopterygii</taxon>
        <taxon>Neopterygii</taxon>
        <taxon>Teleostei</taxon>
        <taxon>Neoteleostei</taxon>
        <taxon>Acanthomorphata</taxon>
        <taxon>Ovalentaria</taxon>
        <taxon>Atherinomorphae</taxon>
        <taxon>Cyprinodontiformes</taxon>
        <taxon>Rivulidae</taxon>
        <taxon>Austrofundulus</taxon>
    </lineage>
</organism>
<keyword evidence="13" id="KW-1185">Reference proteome</keyword>
<evidence type="ECO:0000256" key="5">
    <source>
        <dbReference type="ARBA" id="ARBA00022792"/>
    </source>
</evidence>
<evidence type="ECO:0000256" key="3">
    <source>
        <dbReference type="ARBA" id="ARBA00005553"/>
    </source>
</evidence>
<keyword evidence="8" id="KW-0560">Oxidoreductase</keyword>
<evidence type="ECO:0000256" key="4">
    <source>
        <dbReference type="ARBA" id="ARBA00022692"/>
    </source>
</evidence>
<dbReference type="PANTHER" id="PTHR11504">
    <property type="entry name" value="CYTOCHROME C OXIDASE POLYPEPTIDE VIA"/>
    <property type="match status" value="1"/>
</dbReference>
<accession>A0A2I4BTJ1</accession>
<keyword evidence="5 12" id="KW-0999">Mitochondrion inner membrane</keyword>
<evidence type="ECO:0000313" key="13">
    <source>
        <dbReference type="Proteomes" id="UP000192220"/>
    </source>
</evidence>
<comment type="similarity">
    <text evidence="3 11">Belongs to the cytochrome c oxidase subunit 6A family.</text>
</comment>
<evidence type="ECO:0000313" key="14">
    <source>
        <dbReference type="RefSeq" id="XP_013871034.1"/>
    </source>
</evidence>
<dbReference type="PIRSF" id="PIRSF000277">
    <property type="entry name" value="COX6A1"/>
    <property type="match status" value="1"/>
</dbReference>
<evidence type="ECO:0000256" key="10">
    <source>
        <dbReference type="ARBA" id="ARBA00023136"/>
    </source>
</evidence>
<keyword evidence="7" id="KW-1133">Transmembrane helix</keyword>
<dbReference type="PROSITE" id="PS01329">
    <property type="entry name" value="COX6A"/>
    <property type="match status" value="1"/>
</dbReference>
<dbReference type="InterPro" id="IPR018507">
    <property type="entry name" value="Cyt_c_oxidase_su6a_CS"/>
</dbReference>
<proteinExistence type="inferred from homology"/>
<dbReference type="Proteomes" id="UP000192220">
    <property type="component" value="Unplaced"/>
</dbReference>
<dbReference type="UniPathway" id="UPA00705"/>
<comment type="subcellular location">
    <subcellularLocation>
        <location evidence="1">Mitochondrion inner membrane</location>
        <topology evidence="1">Single-pass membrane protein</topology>
    </subcellularLocation>
</comment>
<dbReference type="Gene3D" id="4.10.95.10">
    <property type="entry name" value="Cytochrome c oxidase, subunit VIa"/>
    <property type="match status" value="1"/>
</dbReference>
<dbReference type="KEGG" id="alim:106522542"/>
<dbReference type="GO" id="GO:0030234">
    <property type="term" value="F:enzyme regulator activity"/>
    <property type="evidence" value="ECO:0007669"/>
    <property type="project" value="TreeGrafter"/>
</dbReference>
<name>A0A2I4BTJ1_AUSLI</name>
<evidence type="ECO:0000256" key="8">
    <source>
        <dbReference type="ARBA" id="ARBA00023002"/>
    </source>
</evidence>
<dbReference type="GO" id="GO:0016491">
    <property type="term" value="F:oxidoreductase activity"/>
    <property type="evidence" value="ECO:0007669"/>
    <property type="project" value="UniProtKB-KW"/>
</dbReference>
<comment type="pathway">
    <text evidence="2">Energy metabolism; oxidative phosphorylation.</text>
</comment>
<keyword evidence="4" id="KW-0812">Transmembrane</keyword>
<dbReference type="CTD" id="1337"/>
<evidence type="ECO:0000256" key="7">
    <source>
        <dbReference type="ARBA" id="ARBA00022989"/>
    </source>
</evidence>
<reference evidence="14" key="1">
    <citation type="submission" date="2025-08" db="UniProtKB">
        <authorList>
            <consortium name="RefSeq"/>
        </authorList>
    </citation>
    <scope>IDENTIFICATION</scope>
    <source>
        <strain evidence="14">Quisiro</strain>
        <tissue evidence="14">Liver</tissue>
    </source>
</reference>
<dbReference type="CDD" id="cd00925">
    <property type="entry name" value="Cyt_c_Oxidase_VIa"/>
    <property type="match status" value="1"/>
</dbReference>
<dbReference type="GO" id="GO:0005743">
    <property type="term" value="C:mitochondrial inner membrane"/>
    <property type="evidence" value="ECO:0007669"/>
    <property type="project" value="UniProtKB-SubCell"/>
</dbReference>